<proteinExistence type="predicted"/>
<name>A0ACD5FPR7_STAHY</name>
<reference evidence="1" key="1">
    <citation type="submission" date="2024-09" db="EMBL/GenBank/DDBJ databases">
        <authorList>
            <person name="Gagne-Thivierge C."/>
        </authorList>
    </citation>
    <scope>NUCLEOTIDE SEQUENCE</scope>
    <source>
        <strain evidence="1">SC310</strain>
    </source>
</reference>
<accession>A0ACD5FPR7</accession>
<dbReference type="Proteomes" id="UP001234913">
    <property type="component" value="Chromosome"/>
</dbReference>
<dbReference type="EMBL" id="CP171742">
    <property type="protein sequence ID" value="XKR69909.1"/>
    <property type="molecule type" value="Genomic_DNA"/>
</dbReference>
<organism evidence="1 2">
    <name type="scientific">Staphylococcus hyicus</name>
    <dbReference type="NCBI Taxonomy" id="1284"/>
    <lineage>
        <taxon>Bacteria</taxon>
        <taxon>Bacillati</taxon>
        <taxon>Bacillota</taxon>
        <taxon>Bacilli</taxon>
        <taxon>Bacillales</taxon>
        <taxon>Staphylococcaceae</taxon>
        <taxon>Staphylococcus</taxon>
    </lineage>
</organism>
<keyword evidence="2" id="KW-1185">Reference proteome</keyword>
<sequence length="354" mass="38536">MLTQEQVKSILGEMIDPSVNVPLKETEGLIEVSIKEDKAHVSVKVAMAKLGGQQQLDLQMAIVEKLKENGAKTVGIRFEALPDEKVQKFKETDDSKQQTIEEFLAQGNDLEFIAIASGKGGVGKSTVSVNLAVALARQGKRVGLIDADIYGFSVPDMMGIDTKPNIEGKSVVPVERHGVKVISMAFFVEENAPVIWRGPMLGKMLTNFFTDVKWGELDYLILDLPPGTGDVALDVHTMLPSSKEIIVTTPHPTAAFVAARAGAMAKHTDHSILGVIENMSYFQSKETGNKEYIFGQGGGQKLADELQTDLLGQLPLAQPSWKPADFSPSVYQPEDELGQIYLDMAQKIIAKTKV</sequence>
<protein>
    <submittedName>
        <fullName evidence="1">P-loop NTPase</fullName>
    </submittedName>
</protein>
<gene>
    <name evidence="1" type="ORF">QUC96_003575</name>
</gene>
<evidence type="ECO:0000313" key="1">
    <source>
        <dbReference type="EMBL" id="XKR69909.1"/>
    </source>
</evidence>
<evidence type="ECO:0000313" key="2">
    <source>
        <dbReference type="Proteomes" id="UP001234913"/>
    </source>
</evidence>